<sequence>MLFESDTPSSPPPRREPCPPTARRETEEPRILLRRGTERERGSGSGGGGGDVRDRRLRLNPNKEHKPERYDDLQSEFDPLAGAPPPPSMLEVPREAKAQFMKRFSPVLARRERTRVQRHKEYRQKIFNLSPLHKELYNIHPSSFSYLHLSMRLAIIQ</sequence>
<proteinExistence type="predicted"/>
<comment type="caution">
    <text evidence="2">The sequence shown here is derived from an EMBL/GenBank/DDBJ whole genome shotgun (WGS) entry which is preliminary data.</text>
</comment>
<evidence type="ECO:0000256" key="1">
    <source>
        <dbReference type="SAM" id="MobiDB-lite"/>
    </source>
</evidence>
<feature type="compositionally biased region" description="Basic and acidic residues" evidence="1">
    <location>
        <begin position="13"/>
        <end position="42"/>
    </location>
</feature>
<feature type="compositionally biased region" description="Basic and acidic residues" evidence="1">
    <location>
        <begin position="61"/>
        <end position="72"/>
    </location>
</feature>
<organism evidence="2 3">
    <name type="scientific">Ananas comosus</name>
    <name type="common">Pineapple</name>
    <name type="synonym">Ananas ananas</name>
    <dbReference type="NCBI Taxonomy" id="4615"/>
    <lineage>
        <taxon>Eukaryota</taxon>
        <taxon>Viridiplantae</taxon>
        <taxon>Streptophyta</taxon>
        <taxon>Embryophyta</taxon>
        <taxon>Tracheophyta</taxon>
        <taxon>Spermatophyta</taxon>
        <taxon>Magnoliopsida</taxon>
        <taxon>Liliopsida</taxon>
        <taxon>Poales</taxon>
        <taxon>Bromeliaceae</taxon>
        <taxon>Bromelioideae</taxon>
        <taxon>Ananas</taxon>
    </lineage>
</organism>
<feature type="region of interest" description="Disordered" evidence="1">
    <location>
        <begin position="1"/>
        <end position="90"/>
    </location>
</feature>
<dbReference type="Proteomes" id="UP000092600">
    <property type="component" value="Unassembled WGS sequence"/>
</dbReference>
<gene>
    <name evidence="2" type="ORF">ACMD2_23145</name>
</gene>
<dbReference type="AlphaFoldDB" id="A0A199V1W7"/>
<accession>A0A199V1W7</accession>
<evidence type="ECO:0000313" key="2">
    <source>
        <dbReference type="EMBL" id="OAY70870.1"/>
    </source>
</evidence>
<protein>
    <submittedName>
        <fullName evidence="2">Putative PKHD-type hydroxylase</fullName>
    </submittedName>
</protein>
<evidence type="ECO:0000313" key="3">
    <source>
        <dbReference type="Proteomes" id="UP000092600"/>
    </source>
</evidence>
<reference evidence="2 3" key="1">
    <citation type="journal article" date="2016" name="DNA Res.">
        <title>The draft genome of MD-2 pineapple using hybrid error correction of long reads.</title>
        <authorList>
            <person name="Redwan R.M."/>
            <person name="Saidin A."/>
            <person name="Kumar S.V."/>
        </authorList>
    </citation>
    <scope>NUCLEOTIDE SEQUENCE [LARGE SCALE GENOMIC DNA]</scope>
    <source>
        <strain evidence="3">cv. MD2</strain>
        <tissue evidence="2">Leaf</tissue>
    </source>
</reference>
<dbReference type="STRING" id="4615.A0A199V1W7"/>
<dbReference type="EMBL" id="LSRQ01003739">
    <property type="protein sequence ID" value="OAY70870.1"/>
    <property type="molecule type" value="Genomic_DNA"/>
</dbReference>
<name>A0A199V1W7_ANACO</name>